<accession>A0ABP8KYT0</accession>
<name>A0ABP8KYT0_9BACT</name>
<organism evidence="2 3">
    <name type="scientific">Nibrella viscosa</name>
    <dbReference type="NCBI Taxonomy" id="1084524"/>
    <lineage>
        <taxon>Bacteria</taxon>
        <taxon>Pseudomonadati</taxon>
        <taxon>Bacteroidota</taxon>
        <taxon>Cytophagia</taxon>
        <taxon>Cytophagales</taxon>
        <taxon>Spirosomataceae</taxon>
        <taxon>Nibrella</taxon>
    </lineage>
</organism>
<feature type="chain" id="PRO_5045359665" description="Sporulation related domain-containing protein" evidence="1">
    <location>
        <begin position="22"/>
        <end position="116"/>
    </location>
</feature>
<comment type="caution">
    <text evidence="2">The sequence shown here is derived from an EMBL/GenBank/DDBJ whole genome shotgun (WGS) entry which is preliminary data.</text>
</comment>
<evidence type="ECO:0000313" key="2">
    <source>
        <dbReference type="EMBL" id="GAA4418856.1"/>
    </source>
</evidence>
<protein>
    <recommendedName>
        <fullName evidence="4">Sporulation related domain-containing protein</fullName>
    </recommendedName>
</protein>
<dbReference type="Proteomes" id="UP001500936">
    <property type="component" value="Unassembled WGS sequence"/>
</dbReference>
<proteinExistence type="predicted"/>
<dbReference type="EMBL" id="BAABHB010000017">
    <property type="protein sequence ID" value="GAA4418856.1"/>
    <property type="molecule type" value="Genomic_DNA"/>
</dbReference>
<evidence type="ECO:0000256" key="1">
    <source>
        <dbReference type="SAM" id="SignalP"/>
    </source>
</evidence>
<evidence type="ECO:0008006" key="4">
    <source>
        <dbReference type="Google" id="ProtNLM"/>
    </source>
</evidence>
<gene>
    <name evidence="2" type="ORF">GCM10023187_52680</name>
</gene>
<keyword evidence="1" id="KW-0732">Signal</keyword>
<dbReference type="RefSeq" id="WP_345271053.1">
    <property type="nucleotide sequence ID" value="NZ_BAABHB010000017.1"/>
</dbReference>
<keyword evidence="3" id="KW-1185">Reference proteome</keyword>
<evidence type="ECO:0000313" key="3">
    <source>
        <dbReference type="Proteomes" id="UP001500936"/>
    </source>
</evidence>
<sequence>MKTLFCLFAFALLVAARPAVPTHPSVASGRGYYYAVVFNNKPAQAQFSTAFFADCQENTLYQRIANYAQNNGYGQYRLVGPFAQTEVEAARQYAKQQWYNSGYAVAGDNNYVGDCY</sequence>
<reference evidence="3" key="1">
    <citation type="journal article" date="2019" name="Int. J. Syst. Evol. Microbiol.">
        <title>The Global Catalogue of Microorganisms (GCM) 10K type strain sequencing project: providing services to taxonomists for standard genome sequencing and annotation.</title>
        <authorList>
            <consortium name="The Broad Institute Genomics Platform"/>
            <consortium name="The Broad Institute Genome Sequencing Center for Infectious Disease"/>
            <person name="Wu L."/>
            <person name="Ma J."/>
        </authorList>
    </citation>
    <scope>NUCLEOTIDE SEQUENCE [LARGE SCALE GENOMIC DNA]</scope>
    <source>
        <strain evidence="3">JCM 17925</strain>
    </source>
</reference>
<feature type="signal peptide" evidence="1">
    <location>
        <begin position="1"/>
        <end position="21"/>
    </location>
</feature>